<proteinExistence type="evidence at transcript level"/>
<dbReference type="EMBL" id="GFAC01007959">
    <property type="protein sequence ID" value="JAT91229.1"/>
    <property type="molecule type" value="mRNA"/>
</dbReference>
<name>A0A1E1WW25_9ACAR</name>
<dbReference type="SUPFAM" id="SSF56672">
    <property type="entry name" value="DNA/RNA polymerases"/>
    <property type="match status" value="1"/>
</dbReference>
<dbReference type="GO" id="GO:0003964">
    <property type="term" value="F:RNA-directed DNA polymerase activity"/>
    <property type="evidence" value="ECO:0007669"/>
    <property type="project" value="UniProtKB-KW"/>
</dbReference>
<dbReference type="AlphaFoldDB" id="A0A1E1WW25"/>
<dbReference type="PROSITE" id="PS50878">
    <property type="entry name" value="RT_POL"/>
    <property type="match status" value="1"/>
</dbReference>
<feature type="non-terminal residue" evidence="2">
    <location>
        <position position="1"/>
    </location>
</feature>
<reference evidence="2" key="1">
    <citation type="journal article" date="2017" name="Front. Cell. Infect. Microbiol.">
        <title>The Distinct Transcriptional Response of the Midgut of Amblyomma sculptum and Amblyomma aureolatum Ticks to Rickettsia rickettsii Correlates to Their Differences in Susceptibility to Infection.</title>
        <authorList>
            <person name="Martins L.A."/>
            <person name="Galletti M.F.B.M."/>
            <person name="Ribeiro J.M."/>
            <person name="Fujita A."/>
            <person name="Costa F.B."/>
            <person name="Labruna M.B."/>
            <person name="Daffre S."/>
            <person name="Fogaca A.C."/>
        </authorList>
    </citation>
    <scope>NUCLEOTIDE SEQUENCE</scope>
</reference>
<keyword evidence="2" id="KW-0548">Nucleotidyltransferase</keyword>
<feature type="domain" description="Reverse transcriptase" evidence="1">
    <location>
        <begin position="1"/>
        <end position="164"/>
    </location>
</feature>
<keyword evidence="2" id="KW-0808">Transferase</keyword>
<keyword evidence="2" id="KW-0695">RNA-directed DNA polymerase</keyword>
<sequence length="164" mass="18453">AFLNYTSPFVTSRAQVNCVYFDLSKAFDNIHHNLLLRKLEYYSLGPTLNEWFGSYLASRKNYVRIGNVFSEPFISLSSVPQGSVLGPLLLLLFINDAIECTKLGDELLFADDIKLSFRIRCTEDCVALQADITSVAKWCSTNHLCLNEQKTKVIVFTSETAIAL</sequence>
<evidence type="ECO:0000259" key="1">
    <source>
        <dbReference type="PROSITE" id="PS50878"/>
    </source>
</evidence>
<evidence type="ECO:0000313" key="2">
    <source>
        <dbReference type="EMBL" id="JAT91229.1"/>
    </source>
</evidence>
<dbReference type="Pfam" id="PF00078">
    <property type="entry name" value="RVT_1"/>
    <property type="match status" value="1"/>
</dbReference>
<dbReference type="InterPro" id="IPR000477">
    <property type="entry name" value="RT_dom"/>
</dbReference>
<organism evidence="2">
    <name type="scientific">Amblyomma aureolatum</name>
    <dbReference type="NCBI Taxonomy" id="187763"/>
    <lineage>
        <taxon>Eukaryota</taxon>
        <taxon>Metazoa</taxon>
        <taxon>Ecdysozoa</taxon>
        <taxon>Arthropoda</taxon>
        <taxon>Chelicerata</taxon>
        <taxon>Arachnida</taxon>
        <taxon>Acari</taxon>
        <taxon>Parasitiformes</taxon>
        <taxon>Ixodida</taxon>
        <taxon>Ixodoidea</taxon>
        <taxon>Ixodidae</taxon>
        <taxon>Amblyomminae</taxon>
        <taxon>Amblyomma</taxon>
    </lineage>
</organism>
<accession>A0A1E1WW25</accession>
<protein>
    <submittedName>
        <fullName evidence="2">Putative reverse transcriptase</fullName>
    </submittedName>
</protein>
<dbReference type="PANTHER" id="PTHR33332">
    <property type="entry name" value="REVERSE TRANSCRIPTASE DOMAIN-CONTAINING PROTEIN"/>
    <property type="match status" value="1"/>
</dbReference>
<dbReference type="InterPro" id="IPR043502">
    <property type="entry name" value="DNA/RNA_pol_sf"/>
</dbReference>